<protein>
    <submittedName>
        <fullName evidence="2">WhiB family transcriptional regulator</fullName>
    </submittedName>
</protein>
<name>A0A7X6HX55_9ACTN</name>
<evidence type="ECO:0000313" key="3">
    <source>
        <dbReference type="Proteomes" id="UP000578686"/>
    </source>
</evidence>
<proteinExistence type="predicted"/>
<dbReference type="EMBL" id="JAAVJD010000004">
    <property type="protein sequence ID" value="NJQ04246.1"/>
    <property type="molecule type" value="Genomic_DNA"/>
</dbReference>
<dbReference type="Proteomes" id="UP000578686">
    <property type="component" value="Unassembled WGS sequence"/>
</dbReference>
<evidence type="ECO:0000313" key="2">
    <source>
        <dbReference type="EMBL" id="NJQ04246.1"/>
    </source>
</evidence>
<accession>A0A7X6HX55</accession>
<keyword evidence="3" id="KW-1185">Reference proteome</keyword>
<organism evidence="2 3">
    <name type="scientific">Streptomyces lonarensis</name>
    <dbReference type="NCBI Taxonomy" id="700599"/>
    <lineage>
        <taxon>Bacteria</taxon>
        <taxon>Bacillati</taxon>
        <taxon>Actinomycetota</taxon>
        <taxon>Actinomycetes</taxon>
        <taxon>Kitasatosporales</taxon>
        <taxon>Streptomycetaceae</taxon>
        <taxon>Streptomyces</taxon>
    </lineage>
</organism>
<gene>
    <name evidence="2" type="ORF">HCN56_01310</name>
</gene>
<dbReference type="PROSITE" id="PS51674">
    <property type="entry name" value="4FE4S_WBL"/>
    <property type="match status" value="1"/>
</dbReference>
<feature type="domain" description="4Fe-4S Wbl-type" evidence="1">
    <location>
        <begin position="1"/>
        <end position="54"/>
    </location>
</feature>
<evidence type="ECO:0000259" key="1">
    <source>
        <dbReference type="PROSITE" id="PS51674"/>
    </source>
</evidence>
<sequence>MWFSETDYYRAAAICRTCPVLAECAEETARDEAGRVPAYIQGVRAGLLPGARRRAAATATAA</sequence>
<comment type="caution">
    <text evidence="2">The sequence shown here is derived from an EMBL/GenBank/DDBJ whole genome shotgun (WGS) entry which is preliminary data.</text>
</comment>
<dbReference type="AlphaFoldDB" id="A0A7X6HX55"/>
<reference evidence="2 3" key="1">
    <citation type="submission" date="2020-03" db="EMBL/GenBank/DDBJ databases">
        <title>Draft genome of Streptomyces sp. ventii, isolated from the Axial Seamount in the Pacific Ocean, and resequencing of the two type strains Streptomyces lonarensis strain NCL 716 and Streptomyces bohaiensis strain 11A07.</title>
        <authorList>
            <person name="Loughran R.M."/>
            <person name="Pfannmuller K.M."/>
            <person name="Wasson B.J."/>
            <person name="Deadmond M.C."/>
            <person name="Paddock B.E."/>
            <person name="Koyack M.J."/>
            <person name="Gallegos D.A."/>
            <person name="Mitchell E.A."/>
            <person name="Ushijima B."/>
            <person name="Saw J.H."/>
            <person name="Mcphail K.L."/>
            <person name="Videau P."/>
        </authorList>
    </citation>
    <scope>NUCLEOTIDE SEQUENCE [LARGE SCALE GENOMIC DNA]</scope>
    <source>
        <strain evidence="2 3">NCL716</strain>
    </source>
</reference>
<dbReference type="InterPro" id="IPR034768">
    <property type="entry name" value="4FE4S_WBL"/>
</dbReference>